<dbReference type="AlphaFoldDB" id="A0A369JP42"/>
<dbReference type="STRING" id="39966.A0A369JP42"/>
<name>A0A369JP42_HYPMA</name>
<evidence type="ECO:0000313" key="2">
    <source>
        <dbReference type="Proteomes" id="UP000076154"/>
    </source>
</evidence>
<dbReference type="Proteomes" id="UP000076154">
    <property type="component" value="Unassembled WGS sequence"/>
</dbReference>
<dbReference type="EMBL" id="LUEZ02000045">
    <property type="protein sequence ID" value="RDB23991.1"/>
    <property type="molecule type" value="Genomic_DNA"/>
</dbReference>
<comment type="caution">
    <text evidence="1">The sequence shown here is derived from an EMBL/GenBank/DDBJ whole genome shotgun (WGS) entry which is preliminary data.</text>
</comment>
<dbReference type="PANTHER" id="PTHR33266">
    <property type="entry name" value="CHROMOSOME 15, WHOLE GENOME SHOTGUN SEQUENCE"/>
    <property type="match status" value="1"/>
</dbReference>
<organism evidence="1 2">
    <name type="scientific">Hypsizygus marmoreus</name>
    <name type="common">White beech mushroom</name>
    <name type="synonym">Agaricus marmoreus</name>
    <dbReference type="NCBI Taxonomy" id="39966"/>
    <lineage>
        <taxon>Eukaryota</taxon>
        <taxon>Fungi</taxon>
        <taxon>Dikarya</taxon>
        <taxon>Basidiomycota</taxon>
        <taxon>Agaricomycotina</taxon>
        <taxon>Agaricomycetes</taxon>
        <taxon>Agaricomycetidae</taxon>
        <taxon>Agaricales</taxon>
        <taxon>Tricholomatineae</taxon>
        <taxon>Lyophyllaceae</taxon>
        <taxon>Hypsizygus</taxon>
    </lineage>
</organism>
<dbReference type="PANTHER" id="PTHR33266:SF1">
    <property type="entry name" value="F-BOX DOMAIN-CONTAINING PROTEIN"/>
    <property type="match status" value="1"/>
</dbReference>
<gene>
    <name evidence="1" type="ORF">Hypma_008682</name>
</gene>
<reference evidence="1" key="1">
    <citation type="submission" date="2018-04" db="EMBL/GenBank/DDBJ databases">
        <title>Whole genome sequencing of Hypsizygus marmoreus.</title>
        <authorList>
            <person name="Choi I.-G."/>
            <person name="Min B."/>
            <person name="Kim J.-G."/>
            <person name="Kim S."/>
            <person name="Oh Y.-L."/>
            <person name="Kong W.-S."/>
            <person name="Park H."/>
            <person name="Jeong J."/>
            <person name="Song E.-S."/>
        </authorList>
    </citation>
    <scope>NUCLEOTIDE SEQUENCE [LARGE SCALE GENOMIC DNA]</scope>
    <source>
        <strain evidence="1">51987-8</strain>
    </source>
</reference>
<proteinExistence type="predicted"/>
<evidence type="ECO:0000313" key="1">
    <source>
        <dbReference type="EMBL" id="RDB23991.1"/>
    </source>
</evidence>
<accession>A0A369JP42</accession>
<dbReference type="InParanoid" id="A0A369JP42"/>
<dbReference type="OrthoDB" id="107110at2759"/>
<sequence>MEVTHTPKRFRYPSSSEVFWNPGKRPRRAPFTDAELDSINSALLECARVFAACIAPGAPPKLLVSSFLPILLDTLGAHGEHRSRYITTDAFKALPMEKQDEWIHAADHAIRSNDYRDLLTHHALLKPSAPERTKVVDNTGVVNRQISATELSWNCPFEGDAVTALLNHVRYHHQSSHDRRYYGSFFSIVQSSGMGKSRVLDELSKTRFVIPMNLRHRDTTGYPPADHKLREFLLGDMDDPNLSYNRMLCFLQSLLETANQVAKALLGSSHPDSYVALAAAFRQYMTDGQSMASAGAERIKFYDDVVTAAQELLKQLKATGELIDRRQPTPKKSGGLTAFDKLNNTLQVLLSSFACPTDPSALKEPLVFLAFDECHTLTAPFAHNVLADGEPRGLPGSPFSQLRRALRSLDSSKDSATVRPFSFFLSTTGKISQVADPRSTDPSGRVANGVLQIIPPFIDLGFDQWMKANKIKEGITTITDVSNISAMANFGRPLFGSRFAQEMETEWDLMNFAQGKLLNDMNLPIKTPNGSNDWKTPLKDLDKKLACISRRLPVDFYSVTSTARKAEERQVEGHMRVCLRIENDGEGLTTVSPSEPLLSEAAARLARESMISSCELLKEILDGFSVNKGDRGEFICMQLLLDARDTAVYGDQYVIESNTPLVFTVSDFFKALFVQDICNHLPSRATASDMGKPFKDVFANSKMNFNHFIKVHQYAAIQSPYLVGFTARSAAVLCANNQAGIDGMNTFVYWDLILRRFNIGFILWQSKNDPKYKADPDLALFHNMDPYKLGILRKGDPPTPIIRIVFALASPKTTFQHIQYNDSTGPSDFTTFDYWCAGIDDTVFLPGSDWKENQPKWNHLLQASRPWQKLYSTQDPVASQLRRAANPLAATDTGHYSNWMEFKPELKK</sequence>
<protein>
    <submittedName>
        <fullName evidence="1">Uncharacterized protein</fullName>
    </submittedName>
</protein>
<keyword evidence="2" id="KW-1185">Reference proteome</keyword>